<evidence type="ECO:0000313" key="2">
    <source>
        <dbReference type="Proteomes" id="UP000449846"/>
    </source>
</evidence>
<sequence length="80" mass="8637">MQLDSETRSDLLETIKAAAASLTDLDTALHSMDLVNLQGKVAALMASEIVLLRQIAARFYGVELPDDPVRISEEIGNIPA</sequence>
<reference evidence="1 2" key="1">
    <citation type="submission" date="2019-11" db="EMBL/GenBank/DDBJ databases">
        <authorList>
            <person name="Dong K."/>
        </authorList>
    </citation>
    <scope>NUCLEOTIDE SEQUENCE [LARGE SCALE GENOMIC DNA]</scope>
    <source>
        <strain evidence="1 2">NBRC 112902</strain>
    </source>
</reference>
<organism evidence="1 2">
    <name type="scientific">Paracoccus litorisediminis</name>
    <dbReference type="NCBI Taxonomy" id="2006130"/>
    <lineage>
        <taxon>Bacteria</taxon>
        <taxon>Pseudomonadati</taxon>
        <taxon>Pseudomonadota</taxon>
        <taxon>Alphaproteobacteria</taxon>
        <taxon>Rhodobacterales</taxon>
        <taxon>Paracoccaceae</taxon>
        <taxon>Paracoccus</taxon>
    </lineage>
</organism>
<dbReference type="RefSeq" id="WP_155040726.1">
    <property type="nucleotide sequence ID" value="NZ_JBHGCD010000017.1"/>
</dbReference>
<gene>
    <name evidence="1" type="ORF">GL300_16340</name>
</gene>
<dbReference type="OrthoDB" id="7775299at2"/>
<proteinExistence type="predicted"/>
<protein>
    <submittedName>
        <fullName evidence="1">Uncharacterized protein</fullName>
    </submittedName>
</protein>
<evidence type="ECO:0000313" key="1">
    <source>
        <dbReference type="EMBL" id="MTH60785.1"/>
    </source>
</evidence>
<name>A0A844HRH9_9RHOB</name>
<dbReference type="EMBL" id="WMIG01000010">
    <property type="protein sequence ID" value="MTH60785.1"/>
    <property type="molecule type" value="Genomic_DNA"/>
</dbReference>
<dbReference type="AlphaFoldDB" id="A0A844HRH9"/>
<accession>A0A844HRH9</accession>
<comment type="caution">
    <text evidence="1">The sequence shown here is derived from an EMBL/GenBank/DDBJ whole genome shotgun (WGS) entry which is preliminary data.</text>
</comment>
<dbReference type="Proteomes" id="UP000449846">
    <property type="component" value="Unassembled WGS sequence"/>
</dbReference>
<keyword evidence="2" id="KW-1185">Reference proteome</keyword>